<dbReference type="InterPro" id="IPR004299">
    <property type="entry name" value="MBOAT_fam"/>
</dbReference>
<evidence type="ECO:0000256" key="8">
    <source>
        <dbReference type="SAM" id="Phobius"/>
    </source>
</evidence>
<dbReference type="Pfam" id="PF03062">
    <property type="entry name" value="MBOAT"/>
    <property type="match status" value="1"/>
</dbReference>
<keyword evidence="10" id="KW-1185">Reference proteome</keyword>
<feature type="transmembrane region" description="Helical" evidence="8">
    <location>
        <begin position="51"/>
        <end position="68"/>
    </location>
</feature>
<dbReference type="EMBL" id="FXLY01000016">
    <property type="protein sequence ID" value="SMN22985.1"/>
    <property type="molecule type" value="Genomic_DNA"/>
</dbReference>
<evidence type="ECO:0000256" key="3">
    <source>
        <dbReference type="ARBA" id="ARBA00022692"/>
    </source>
</evidence>
<name>A0A1X7RBI5_9SACH</name>
<gene>
    <name evidence="9" type="ORF">KASA_0C00704G</name>
</gene>
<accession>A0A1X7RBI5</accession>
<dbReference type="GO" id="GO:0047184">
    <property type="term" value="F:1-acylglycerophosphocholine O-acyltransferase activity"/>
    <property type="evidence" value="ECO:0007669"/>
    <property type="project" value="TreeGrafter"/>
</dbReference>
<keyword evidence="4 8" id="KW-1133">Transmembrane helix</keyword>
<keyword evidence="3 8" id="KW-0812">Transmembrane</keyword>
<sequence length="633" mass="73704">MYNFIDAGIQHLCETYGIDNFTLRFAICLLGSFPLNAILKRLPDKRVNLKCGYIIFISFIYLFGVMNLPSGFRTLFISSTFTFLITRFYHSAFMPHINFVFVMGHLALNHIYAHFASNSSNVNINSQIDITSAQMVMVMKLTSFAWSYHDGTYLNKEEFDTQLTKYQQSRAIKSHPSLLKYFAYVFFYPTILTGPSFDFVDFDSWLNCEMFNDLPESRKPLNRYHQSKRRQIPKNGRLAALKVVQGLFWMVLYSVLPRYINITTVLNSSIFMSHNFIYRIHYMYLLGLVTRFKYYAAWTISEGSCIVCGLGYNGYDKKTGEIKWDRVKNIDIMAVETAQSTRDCLEAWNMNTNKWLKYYIYLRVAKKGKKPGFRSTLFTFLTSAFWHGFSAGYYLTFATGALYQACGKFYRRNFRPIFLKADGITPTKYKWIYDYLGDYVIKISFGYLIQPFLALGFTDSLKAWASVYFYGHIIVLVSFFIFKGPYAKSVMKFCKSLQSKEIEALNQKRIEKDISKSSGILSDIIKDKIEYEKQATTNSDEELDPLELHEMNLGIPNIDDADWDEAKEDFNKFINEYNEWKDKKGLEIEEENLSKAFQNFRNELAETANNASDTTRKMSFSSYSPRPISKKDK</sequence>
<organism evidence="9 10">
    <name type="scientific">Maudiozyma saulgeensis</name>
    <dbReference type="NCBI Taxonomy" id="1789683"/>
    <lineage>
        <taxon>Eukaryota</taxon>
        <taxon>Fungi</taxon>
        <taxon>Dikarya</taxon>
        <taxon>Ascomycota</taxon>
        <taxon>Saccharomycotina</taxon>
        <taxon>Saccharomycetes</taxon>
        <taxon>Saccharomycetales</taxon>
        <taxon>Saccharomycetaceae</taxon>
        <taxon>Maudiozyma</taxon>
    </lineage>
</organism>
<evidence type="ECO:0000313" key="9">
    <source>
        <dbReference type="EMBL" id="SMN22985.1"/>
    </source>
</evidence>
<reference evidence="9 10" key="1">
    <citation type="submission" date="2017-04" db="EMBL/GenBank/DDBJ databases">
        <authorList>
            <person name="Afonso C.L."/>
            <person name="Miller P.J."/>
            <person name="Scott M.A."/>
            <person name="Spackman E."/>
            <person name="Goraichik I."/>
            <person name="Dimitrov K.M."/>
            <person name="Suarez D.L."/>
            <person name="Swayne D.E."/>
        </authorList>
    </citation>
    <scope>NUCLEOTIDE SEQUENCE [LARGE SCALE GENOMIC DNA]</scope>
</reference>
<protein>
    <submittedName>
        <fullName evidence="9">Similar to Saccharomyces cerevisiae YOR175C ALE1 Broad-specificity lysophospholipid acyltransferase, part of MBOAT family of membrane-bound O-acyltransferases</fullName>
    </submittedName>
</protein>
<feature type="compositionally biased region" description="Polar residues" evidence="7">
    <location>
        <begin position="607"/>
        <end position="624"/>
    </location>
</feature>
<dbReference type="PANTHER" id="PTHR13906:SF4">
    <property type="entry name" value="LYSOPHOSPHOLIPID ACYLTRANSFERASE 6"/>
    <property type="match status" value="1"/>
</dbReference>
<evidence type="ECO:0000256" key="5">
    <source>
        <dbReference type="ARBA" id="ARBA00023136"/>
    </source>
</evidence>
<comment type="subcellular location">
    <subcellularLocation>
        <location evidence="1">Membrane</location>
        <topology evidence="1">Multi-pass membrane protein</topology>
    </subcellularLocation>
</comment>
<dbReference type="GO" id="GO:0005783">
    <property type="term" value="C:endoplasmic reticulum"/>
    <property type="evidence" value="ECO:0007669"/>
    <property type="project" value="TreeGrafter"/>
</dbReference>
<feature type="region of interest" description="Disordered" evidence="7">
    <location>
        <begin position="607"/>
        <end position="633"/>
    </location>
</feature>
<dbReference type="GO" id="GO:0046474">
    <property type="term" value="P:glycerophospholipid biosynthetic process"/>
    <property type="evidence" value="ECO:0007669"/>
    <property type="project" value="TreeGrafter"/>
</dbReference>
<feature type="transmembrane region" description="Helical" evidence="8">
    <location>
        <begin position="21"/>
        <end position="39"/>
    </location>
</feature>
<feature type="transmembrane region" description="Helical" evidence="8">
    <location>
        <begin position="463"/>
        <end position="482"/>
    </location>
</feature>
<dbReference type="InterPro" id="IPR049941">
    <property type="entry name" value="LPLAT_7/PORCN-like"/>
</dbReference>
<evidence type="ECO:0000313" key="10">
    <source>
        <dbReference type="Proteomes" id="UP000196158"/>
    </source>
</evidence>
<evidence type="ECO:0000256" key="1">
    <source>
        <dbReference type="ARBA" id="ARBA00004141"/>
    </source>
</evidence>
<dbReference type="GO" id="GO:0016020">
    <property type="term" value="C:membrane"/>
    <property type="evidence" value="ECO:0007669"/>
    <property type="project" value="UniProtKB-SubCell"/>
</dbReference>
<evidence type="ECO:0000256" key="4">
    <source>
        <dbReference type="ARBA" id="ARBA00022989"/>
    </source>
</evidence>
<evidence type="ECO:0000256" key="7">
    <source>
        <dbReference type="SAM" id="MobiDB-lite"/>
    </source>
</evidence>
<evidence type="ECO:0000256" key="2">
    <source>
        <dbReference type="ARBA" id="ARBA00022679"/>
    </source>
</evidence>
<dbReference type="STRING" id="1789683.A0A1X7RBI5"/>
<dbReference type="PANTHER" id="PTHR13906">
    <property type="entry name" value="PORCUPINE"/>
    <property type="match status" value="1"/>
</dbReference>
<dbReference type="OrthoDB" id="286734at2759"/>
<dbReference type="Proteomes" id="UP000196158">
    <property type="component" value="Unassembled WGS sequence"/>
</dbReference>
<evidence type="ECO:0000256" key="6">
    <source>
        <dbReference type="ARBA" id="ARBA00023315"/>
    </source>
</evidence>
<keyword evidence="6 9" id="KW-0012">Acyltransferase</keyword>
<keyword evidence="2 9" id="KW-0808">Transferase</keyword>
<proteinExistence type="predicted"/>
<dbReference type="GO" id="GO:0003841">
    <property type="term" value="F:1-acylglycerol-3-phosphate O-acyltransferase activity"/>
    <property type="evidence" value="ECO:0007669"/>
    <property type="project" value="TreeGrafter"/>
</dbReference>
<keyword evidence="5 8" id="KW-0472">Membrane</keyword>
<feature type="transmembrane region" description="Helical" evidence="8">
    <location>
        <begin position="276"/>
        <end position="294"/>
    </location>
</feature>
<feature type="transmembrane region" description="Helical" evidence="8">
    <location>
        <begin position="439"/>
        <end position="457"/>
    </location>
</feature>
<feature type="transmembrane region" description="Helical" evidence="8">
    <location>
        <begin position="371"/>
        <end position="387"/>
    </location>
</feature>
<dbReference type="AlphaFoldDB" id="A0A1X7RBI5"/>
<feature type="transmembrane region" description="Helical" evidence="8">
    <location>
        <begin position="88"/>
        <end position="108"/>
    </location>
</feature>
<dbReference type="GO" id="GO:0030258">
    <property type="term" value="P:lipid modification"/>
    <property type="evidence" value="ECO:0007669"/>
    <property type="project" value="TreeGrafter"/>
</dbReference>
<feature type="transmembrane region" description="Helical" evidence="8">
    <location>
        <begin position="238"/>
        <end position="256"/>
    </location>
</feature>